<feature type="domain" description="EF-hand" evidence="4">
    <location>
        <begin position="200"/>
        <end position="235"/>
    </location>
</feature>
<dbReference type="SUPFAM" id="SSF47473">
    <property type="entry name" value="EF-hand"/>
    <property type="match status" value="2"/>
</dbReference>
<dbReference type="Pfam" id="PF02197">
    <property type="entry name" value="RIIa"/>
    <property type="match status" value="1"/>
</dbReference>
<dbReference type="InterPro" id="IPR002048">
    <property type="entry name" value="EF_hand_dom"/>
</dbReference>
<dbReference type="PROSITE" id="PS50222">
    <property type="entry name" value="EF_HAND_2"/>
    <property type="match status" value="5"/>
</dbReference>
<reference evidence="5" key="1">
    <citation type="submission" date="2021-01" db="EMBL/GenBank/DDBJ databases">
        <authorList>
            <person name="Corre E."/>
            <person name="Pelletier E."/>
            <person name="Niang G."/>
            <person name="Scheremetjew M."/>
            <person name="Finn R."/>
            <person name="Kale V."/>
            <person name="Holt S."/>
            <person name="Cochrane G."/>
            <person name="Meng A."/>
            <person name="Brown T."/>
            <person name="Cohen L."/>
        </authorList>
    </citation>
    <scope>NUCLEOTIDE SEQUENCE</scope>
    <source>
        <strain evidence="5">CCMP325</strain>
    </source>
</reference>
<dbReference type="PANTHER" id="PTHR34524:SF6">
    <property type="entry name" value="CALCYPHOSINE LIKE"/>
    <property type="match status" value="1"/>
</dbReference>
<evidence type="ECO:0000256" key="2">
    <source>
        <dbReference type="ARBA" id="ARBA00022737"/>
    </source>
</evidence>
<dbReference type="InterPro" id="IPR018247">
    <property type="entry name" value="EF_Hand_1_Ca_BS"/>
</dbReference>
<dbReference type="SMART" id="SM00054">
    <property type="entry name" value="EFh"/>
    <property type="match status" value="6"/>
</dbReference>
<dbReference type="InterPro" id="IPR003117">
    <property type="entry name" value="cAMP_dep_PK_reg_su_I/II_a/b"/>
</dbReference>
<dbReference type="Gene3D" id="1.10.238.10">
    <property type="entry name" value="EF-hand"/>
    <property type="match status" value="3"/>
</dbReference>
<dbReference type="AlphaFoldDB" id="A0A7S0HFQ1"/>
<dbReference type="Pfam" id="PF13499">
    <property type="entry name" value="EF-hand_7"/>
    <property type="match status" value="3"/>
</dbReference>
<sequence length="458" mass="52211">MASKMRTMHTIPADFPQILKDFTREILRNQPQNIYQFGKEYFAARIREESPNESINNEYLVQYLTDLFIQADTNQNGRLDKKEFKELMFRADLGLSKDDIKLIFMEADVDDSGSLEYEEFIPLMMHVIESIKEVEHAKEEENFVREQAEEIAEEYMLRGITSQELEKYLRASFMEADRDSSGQLDAKEFKTFLMNCPINLTKKEINAIYMEVDTDQNGLISLEEFIPVFHSLMFQLTTNEALRLIRQQDLQELPQILIGCCSKYDPEGTGLLHPKQIAKAIRDADLGLSRFQIFQLVGQCNREEDGVKYVPFIEGVAAPLIAKLVDIDLELAYKRAVRVEEQVDYAGKQAEELLGMPQEVFEKILYEVFVTHDIDGSGYLEPLEFEAAISSSGLNLTESETIMLLLAADENEDGKISYGEFATVALEMLLWARSNALEQSAESLSSTTGGVAVDRIDE</sequence>
<dbReference type="CDD" id="cd00051">
    <property type="entry name" value="EFh"/>
    <property type="match status" value="3"/>
</dbReference>
<dbReference type="PANTHER" id="PTHR34524">
    <property type="entry name" value="CALCYPHOSIN"/>
    <property type="match status" value="1"/>
</dbReference>
<evidence type="ECO:0000313" key="5">
    <source>
        <dbReference type="EMBL" id="CAD8484326.1"/>
    </source>
</evidence>
<keyword evidence="2" id="KW-0677">Repeat</keyword>
<feature type="domain" description="EF-hand" evidence="4">
    <location>
        <begin position="164"/>
        <end position="199"/>
    </location>
</feature>
<keyword evidence="1" id="KW-0479">Metal-binding</keyword>
<protein>
    <recommendedName>
        <fullName evidence="4">EF-hand domain-containing protein</fullName>
    </recommendedName>
</protein>
<proteinExistence type="predicted"/>
<feature type="domain" description="EF-hand" evidence="4">
    <location>
        <begin position="59"/>
        <end position="94"/>
    </location>
</feature>
<dbReference type="InterPro" id="IPR011992">
    <property type="entry name" value="EF-hand-dom_pair"/>
</dbReference>
<organism evidence="5">
    <name type="scientific">Hanusia phi</name>
    <dbReference type="NCBI Taxonomy" id="3032"/>
    <lineage>
        <taxon>Eukaryota</taxon>
        <taxon>Cryptophyceae</taxon>
        <taxon>Pyrenomonadales</taxon>
        <taxon>Geminigeraceae</taxon>
        <taxon>Hanusia</taxon>
    </lineage>
</organism>
<dbReference type="SMART" id="SM00394">
    <property type="entry name" value="RIIa"/>
    <property type="match status" value="1"/>
</dbReference>
<dbReference type="GO" id="GO:0005509">
    <property type="term" value="F:calcium ion binding"/>
    <property type="evidence" value="ECO:0007669"/>
    <property type="project" value="InterPro"/>
</dbReference>
<name>A0A7S0HFQ1_9CRYP</name>
<feature type="domain" description="EF-hand" evidence="4">
    <location>
        <begin position="95"/>
        <end position="130"/>
    </location>
</feature>
<dbReference type="PROSITE" id="PS00018">
    <property type="entry name" value="EF_HAND_1"/>
    <property type="match status" value="6"/>
</dbReference>
<dbReference type="SUPFAM" id="SSF47391">
    <property type="entry name" value="Dimerization-anchoring domain of cAMP-dependent PK regulatory subunit"/>
    <property type="match status" value="1"/>
</dbReference>
<evidence type="ECO:0000259" key="4">
    <source>
        <dbReference type="PROSITE" id="PS50222"/>
    </source>
</evidence>
<dbReference type="Gene3D" id="1.20.890.10">
    <property type="entry name" value="cAMP-dependent protein kinase regulatory subunit, dimerization-anchoring domain"/>
    <property type="match status" value="1"/>
</dbReference>
<feature type="domain" description="EF-hand" evidence="4">
    <location>
        <begin position="360"/>
        <end position="395"/>
    </location>
</feature>
<evidence type="ECO:0000256" key="3">
    <source>
        <dbReference type="ARBA" id="ARBA00022837"/>
    </source>
</evidence>
<accession>A0A7S0HFQ1</accession>
<evidence type="ECO:0000256" key="1">
    <source>
        <dbReference type="ARBA" id="ARBA00022723"/>
    </source>
</evidence>
<dbReference type="CDD" id="cd22984">
    <property type="entry name" value="DD_CrRSP7-like"/>
    <property type="match status" value="1"/>
</dbReference>
<dbReference type="InterPro" id="IPR051581">
    <property type="entry name" value="Ca-bind"/>
</dbReference>
<keyword evidence="3" id="KW-0106">Calcium</keyword>
<dbReference type="EMBL" id="HBEO01015582">
    <property type="protein sequence ID" value="CAD8484326.1"/>
    <property type="molecule type" value="Transcribed_RNA"/>
</dbReference>
<gene>
    <name evidence="5" type="ORF">HPHI1048_LOCUS10578</name>
</gene>